<dbReference type="HOGENOM" id="CLU_045966_1_1_11"/>
<dbReference type="AlphaFoldDB" id="A0A024K482"/>
<dbReference type="Pfam" id="PF02470">
    <property type="entry name" value="MlaD"/>
    <property type="match status" value="1"/>
</dbReference>
<evidence type="ECO:0000313" key="3">
    <source>
        <dbReference type="EMBL" id="CDO90402.1"/>
    </source>
</evidence>
<feature type="domain" description="Mammalian cell entry C-terminal" evidence="2">
    <location>
        <begin position="135"/>
        <end position="294"/>
    </location>
</feature>
<dbReference type="NCBIfam" id="TIGR00996">
    <property type="entry name" value="Mtu_fam_mce"/>
    <property type="match status" value="1"/>
</dbReference>
<dbReference type="eggNOG" id="COG1463">
    <property type="taxonomic scope" value="Bacteria"/>
</dbReference>
<dbReference type="InterPro" id="IPR003399">
    <property type="entry name" value="Mce/MlaD"/>
</dbReference>
<evidence type="ECO:0000259" key="2">
    <source>
        <dbReference type="Pfam" id="PF11887"/>
    </source>
</evidence>
<dbReference type="InterPro" id="IPR052336">
    <property type="entry name" value="MlaD_Phospholipid_Transporter"/>
</dbReference>
<dbReference type="EMBL" id="HG964446">
    <property type="protein sequence ID" value="CDO90402.1"/>
    <property type="molecule type" value="Genomic_DNA"/>
</dbReference>
<gene>
    <name evidence="3" type="ORF">BN973_04795</name>
</gene>
<dbReference type="Pfam" id="PF11887">
    <property type="entry name" value="Mce4_CUP1"/>
    <property type="match status" value="1"/>
</dbReference>
<dbReference type="InterPro" id="IPR024516">
    <property type="entry name" value="Mce_C"/>
</dbReference>
<reference evidence="3" key="1">
    <citation type="journal article" date="2014" name="Genome Announc.">
        <title>Draft Genome Sequence of Mycobacterium triplex DSM 44626.</title>
        <authorList>
            <person name="Sassi M."/>
            <person name="Croce O."/>
            <person name="Robert C."/>
            <person name="Raoult D."/>
            <person name="Drancourt M."/>
        </authorList>
    </citation>
    <scope>NUCLEOTIDE SEQUENCE [LARGE SCALE GENOMIC DNA]</scope>
    <source>
        <strain evidence="3">DSM 44626</strain>
    </source>
</reference>
<sequence>MRPDTWRPWRSCGVLLLVMLAVATASGCGALRGFRGANSLPLPGRAGEGEGSYTIQAQMPDVQNLKENSRVELNNVVIGNVAKVERQGWHALVTMKIEPNVKLPANATATIGQTSLLGTLHIELAPPPGVAPEGRLHDGSVIPLSSASGYPTTEQSLGALSLVLNGGGLGQLQDITRALSTAFTGREQDLRNLIGQLDKFTAYLDDQKNDIIRALDSFNNLVGQFAEHKPVLDRALKTIPDALAVLNNEKDKLGEALDQFGGASNPGSDVLEQSRENLIKELGDLGPVLKSLANSGIALTRSLDYLTVPLFSKPPVAKWIRGDYGNLTAIIDLTLSRIDSSFFTGTRWEGNLTELELQWGRTLGVMPSPYTARNPLVAPYQFNQGP</sequence>
<organism evidence="3">
    <name type="scientific">Mycobacterium triplex</name>
    <dbReference type="NCBI Taxonomy" id="47839"/>
    <lineage>
        <taxon>Bacteria</taxon>
        <taxon>Bacillati</taxon>
        <taxon>Actinomycetota</taxon>
        <taxon>Actinomycetes</taxon>
        <taxon>Mycobacteriales</taxon>
        <taxon>Mycobacteriaceae</taxon>
        <taxon>Mycobacterium</taxon>
        <taxon>Mycobacterium simiae complex</taxon>
    </lineage>
</organism>
<protein>
    <submittedName>
        <fullName evidence="3">Fis family transcriptional regulator</fullName>
    </submittedName>
</protein>
<dbReference type="PANTHER" id="PTHR33371">
    <property type="entry name" value="INTERMEMBRANE PHOSPHOLIPID TRANSPORT SYSTEM BINDING PROTEIN MLAD-RELATED"/>
    <property type="match status" value="1"/>
</dbReference>
<dbReference type="STRING" id="47839.BN973_04795"/>
<dbReference type="PROSITE" id="PS51257">
    <property type="entry name" value="PROKAR_LIPOPROTEIN"/>
    <property type="match status" value="1"/>
</dbReference>
<dbReference type="InterPro" id="IPR005693">
    <property type="entry name" value="Mce"/>
</dbReference>
<dbReference type="GO" id="GO:0005576">
    <property type="term" value="C:extracellular region"/>
    <property type="evidence" value="ECO:0007669"/>
    <property type="project" value="TreeGrafter"/>
</dbReference>
<reference evidence="3" key="2">
    <citation type="submission" date="2014-04" db="EMBL/GenBank/DDBJ databases">
        <authorList>
            <person name="Urmite Genomes U."/>
        </authorList>
    </citation>
    <scope>NUCLEOTIDE SEQUENCE</scope>
    <source>
        <strain evidence="3">DSM 44626</strain>
    </source>
</reference>
<accession>A0A024K482</accession>
<dbReference type="PANTHER" id="PTHR33371:SF15">
    <property type="entry name" value="LIPOPROTEIN LPRN"/>
    <property type="match status" value="1"/>
</dbReference>
<feature type="domain" description="Mce/MlaD" evidence="1">
    <location>
        <begin position="52"/>
        <end position="127"/>
    </location>
</feature>
<evidence type="ECO:0000259" key="1">
    <source>
        <dbReference type="Pfam" id="PF02470"/>
    </source>
</evidence>
<name>A0A024K482_9MYCO</name>
<dbReference type="Proteomes" id="UP000028880">
    <property type="component" value="Unassembled WGS sequence"/>
</dbReference>
<proteinExistence type="predicted"/>